<sequence length="340" mass="36522">MCSATIAWRRPAPRCRVDRVGPAGRAARRARLHSAPRRPAVLPDPLSLLLQRFPLHAAVFHVGEICGIHDFDRDDRRGHFHLIRQGPVTLADADGRRVRIDEPTLLFMPRPEFHRLVANRRHGADVVCAEVSVAGGGVNPVTDALPALVQVPLAELGGIEPLLSSMQAEAFGGPQSPGASSPTQASALGRQAALDRLCELVLIRLLRHCMAAGQLQPGTLAGLADPRLGRALAAVHAAPARMWTLDAMADIAGLSRARFALRFHAQVGQTPAEYLARWRVGLAQGLLRAGRPLKAIAPEVGYGSSAALTRAFQRHTGRAPTAWLRETLDQIDATHAHTGS</sequence>
<name>A0A437JS05_9BURK</name>
<protein>
    <submittedName>
        <fullName evidence="5">AraC family transcriptional regulator</fullName>
    </submittedName>
</protein>
<accession>A0A437JS05</accession>
<dbReference type="Pfam" id="PF12833">
    <property type="entry name" value="HTH_18"/>
    <property type="match status" value="1"/>
</dbReference>
<dbReference type="Gene3D" id="1.10.10.60">
    <property type="entry name" value="Homeodomain-like"/>
    <property type="match status" value="1"/>
</dbReference>
<dbReference type="GO" id="GO:0043565">
    <property type="term" value="F:sequence-specific DNA binding"/>
    <property type="evidence" value="ECO:0007669"/>
    <property type="project" value="InterPro"/>
</dbReference>
<dbReference type="OrthoDB" id="9789899at2"/>
<dbReference type="InterPro" id="IPR018060">
    <property type="entry name" value="HTH_AraC"/>
</dbReference>
<evidence type="ECO:0000313" key="6">
    <source>
        <dbReference type="Proteomes" id="UP000288178"/>
    </source>
</evidence>
<organism evidence="5 6">
    <name type="scientific">Rubrivivax albus</name>
    <dbReference type="NCBI Taxonomy" id="2499835"/>
    <lineage>
        <taxon>Bacteria</taxon>
        <taxon>Pseudomonadati</taxon>
        <taxon>Pseudomonadota</taxon>
        <taxon>Betaproteobacteria</taxon>
        <taxon>Burkholderiales</taxon>
        <taxon>Sphaerotilaceae</taxon>
        <taxon>Rubrivivax</taxon>
    </lineage>
</organism>
<dbReference type="InterPro" id="IPR050204">
    <property type="entry name" value="AraC_XylS_family_regulators"/>
</dbReference>
<comment type="caution">
    <text evidence="5">The sequence shown here is derived from an EMBL/GenBank/DDBJ whole genome shotgun (WGS) entry which is preliminary data.</text>
</comment>
<dbReference type="Proteomes" id="UP000288178">
    <property type="component" value="Unassembled WGS sequence"/>
</dbReference>
<proteinExistence type="predicted"/>
<keyword evidence="3" id="KW-0804">Transcription</keyword>
<evidence type="ECO:0000256" key="3">
    <source>
        <dbReference type="ARBA" id="ARBA00023163"/>
    </source>
</evidence>
<dbReference type="PANTHER" id="PTHR46796:SF13">
    <property type="entry name" value="HTH-TYPE TRANSCRIPTIONAL ACTIVATOR RHAS"/>
    <property type="match status" value="1"/>
</dbReference>
<dbReference type="GO" id="GO:0003700">
    <property type="term" value="F:DNA-binding transcription factor activity"/>
    <property type="evidence" value="ECO:0007669"/>
    <property type="project" value="InterPro"/>
</dbReference>
<dbReference type="SUPFAM" id="SSF46689">
    <property type="entry name" value="Homeodomain-like"/>
    <property type="match status" value="2"/>
</dbReference>
<dbReference type="Pfam" id="PF12852">
    <property type="entry name" value="Cupin_6"/>
    <property type="match status" value="1"/>
</dbReference>
<dbReference type="EMBL" id="SACT01000007">
    <property type="protein sequence ID" value="RVT49612.1"/>
    <property type="molecule type" value="Genomic_DNA"/>
</dbReference>
<keyword evidence="2" id="KW-0238">DNA-binding</keyword>
<dbReference type="PANTHER" id="PTHR46796">
    <property type="entry name" value="HTH-TYPE TRANSCRIPTIONAL ACTIVATOR RHAS-RELATED"/>
    <property type="match status" value="1"/>
</dbReference>
<feature type="domain" description="HTH araC/xylS-type" evidence="4">
    <location>
        <begin position="229"/>
        <end position="326"/>
    </location>
</feature>
<dbReference type="AlphaFoldDB" id="A0A437JS05"/>
<evidence type="ECO:0000313" key="5">
    <source>
        <dbReference type="EMBL" id="RVT49612.1"/>
    </source>
</evidence>
<dbReference type="PROSITE" id="PS01124">
    <property type="entry name" value="HTH_ARAC_FAMILY_2"/>
    <property type="match status" value="1"/>
</dbReference>
<dbReference type="SMART" id="SM00342">
    <property type="entry name" value="HTH_ARAC"/>
    <property type="match status" value="1"/>
</dbReference>
<evidence type="ECO:0000256" key="1">
    <source>
        <dbReference type="ARBA" id="ARBA00023015"/>
    </source>
</evidence>
<evidence type="ECO:0000256" key="2">
    <source>
        <dbReference type="ARBA" id="ARBA00023125"/>
    </source>
</evidence>
<dbReference type="InterPro" id="IPR032783">
    <property type="entry name" value="AraC_lig"/>
</dbReference>
<evidence type="ECO:0000259" key="4">
    <source>
        <dbReference type="PROSITE" id="PS01124"/>
    </source>
</evidence>
<reference evidence="5 6" key="1">
    <citation type="submission" date="2019-01" db="EMBL/GenBank/DDBJ databases">
        <authorList>
            <person name="Chen W.-M."/>
        </authorList>
    </citation>
    <scope>NUCLEOTIDE SEQUENCE [LARGE SCALE GENOMIC DNA]</scope>
    <source>
        <strain evidence="5 6">ICH-3</strain>
    </source>
</reference>
<keyword evidence="6" id="KW-1185">Reference proteome</keyword>
<gene>
    <name evidence="5" type="ORF">ENE75_18340</name>
</gene>
<keyword evidence="1" id="KW-0805">Transcription regulation</keyword>
<dbReference type="InterPro" id="IPR009057">
    <property type="entry name" value="Homeodomain-like_sf"/>
</dbReference>